<name>A0A7L5EJB1_PARDI</name>
<dbReference type="EMBL" id="CP051672">
    <property type="protein sequence ID" value="QJE29419.1"/>
    <property type="molecule type" value="Genomic_DNA"/>
</dbReference>
<proteinExistence type="predicted"/>
<dbReference type="Proteomes" id="UP000501982">
    <property type="component" value="Chromosome"/>
</dbReference>
<dbReference type="RefSeq" id="WP_170105901.1">
    <property type="nucleotide sequence ID" value="NZ_CP051672.1"/>
</dbReference>
<reference evidence="1 2" key="1">
    <citation type="submission" date="2020-04" db="EMBL/GenBank/DDBJ databases">
        <title>Complete Genomes and Methylome analysis of CBBP consortium that reverse antibiotic-induced susceptibility to vancomycin-resistant Enterococcus faecium infection.</title>
        <authorList>
            <person name="Fomenkov A."/>
            <person name="Zhang Z."/>
            <person name="Pamer E."/>
            <person name="Roberts R.J."/>
        </authorList>
    </citation>
    <scope>NUCLEOTIDE SEQUENCE [LARGE SCALE GENOMIC DNA]</scope>
    <source>
        <strain evidence="2">CBBP</strain>
    </source>
</reference>
<evidence type="ECO:0000313" key="2">
    <source>
        <dbReference type="Proteomes" id="UP000501982"/>
    </source>
</evidence>
<dbReference type="AlphaFoldDB" id="A0A7L5EJB1"/>
<accession>A0A7L5EJB1</accession>
<gene>
    <name evidence="1" type="ORF">HHO38_14345</name>
</gene>
<evidence type="ECO:0000313" key="1">
    <source>
        <dbReference type="EMBL" id="QJE29419.1"/>
    </source>
</evidence>
<sequence>MQDNPFDNHIFFYQTMPTGVEISPEAPERAATAVGIAPKALGAMPTGVGIVSEALR</sequence>
<protein>
    <submittedName>
        <fullName evidence="1">Uncharacterized protein</fullName>
    </submittedName>
</protein>
<organism evidence="1 2">
    <name type="scientific">Parabacteroides distasonis</name>
    <dbReference type="NCBI Taxonomy" id="823"/>
    <lineage>
        <taxon>Bacteria</taxon>
        <taxon>Pseudomonadati</taxon>
        <taxon>Bacteroidota</taxon>
        <taxon>Bacteroidia</taxon>
        <taxon>Bacteroidales</taxon>
        <taxon>Tannerellaceae</taxon>
        <taxon>Parabacteroides</taxon>
    </lineage>
</organism>